<proteinExistence type="inferred from homology"/>
<sequence>MGIDESMNPGWSAEVERILQELIEAGGLQAGQLLVVGASTSEVLGERIGTAGALQVAESIFAGVEAVRARIPFVPVYQCCEHLNRALVIERNAAESYGLEPVHAVPVAKAGGSMAAYAYSQFTAPCLVEAVRAHAGIDIGDTFIGMHLRHVAVPVRPTIRFIGAAHVTMAYTRPKLIGGERAQYRMPEQRLTERQSAHHCE</sequence>
<dbReference type="EMBL" id="JBHTJZ010000002">
    <property type="protein sequence ID" value="MFD0957842.1"/>
    <property type="molecule type" value="Genomic_DNA"/>
</dbReference>
<dbReference type="Proteomes" id="UP001596989">
    <property type="component" value="Unassembled WGS sequence"/>
</dbReference>
<dbReference type="Pfam" id="PF04260">
    <property type="entry name" value="DUF436"/>
    <property type="match status" value="1"/>
</dbReference>
<evidence type="ECO:0000256" key="1">
    <source>
        <dbReference type="HAMAP-Rule" id="MF_00800"/>
    </source>
</evidence>
<comment type="caution">
    <text evidence="2">The sequence shown here is derived from an EMBL/GenBank/DDBJ whole genome shotgun (WGS) entry which is preliminary data.</text>
</comment>
<name>A0ABW3HK35_9BACL</name>
<protein>
    <recommendedName>
        <fullName evidence="1">UPF0340 protein ACFQ2I_00350</fullName>
    </recommendedName>
</protein>
<dbReference type="InterPro" id="IPR028345">
    <property type="entry name" value="Antibiotic_NAT-like"/>
</dbReference>
<evidence type="ECO:0000313" key="2">
    <source>
        <dbReference type="EMBL" id="MFD0957842.1"/>
    </source>
</evidence>
<dbReference type="Gene3D" id="3.40.50.10360">
    <property type="entry name" value="Hypothetical protein TT1679"/>
    <property type="match status" value="1"/>
</dbReference>
<evidence type="ECO:0000313" key="3">
    <source>
        <dbReference type="Proteomes" id="UP001596989"/>
    </source>
</evidence>
<reference evidence="3" key="1">
    <citation type="journal article" date="2019" name="Int. J. Syst. Evol. Microbiol.">
        <title>The Global Catalogue of Microorganisms (GCM) 10K type strain sequencing project: providing services to taxonomists for standard genome sequencing and annotation.</title>
        <authorList>
            <consortium name="The Broad Institute Genomics Platform"/>
            <consortium name="The Broad Institute Genome Sequencing Center for Infectious Disease"/>
            <person name="Wu L."/>
            <person name="Ma J."/>
        </authorList>
    </citation>
    <scope>NUCLEOTIDE SEQUENCE [LARGE SCALE GENOMIC DNA]</scope>
    <source>
        <strain evidence="3">CCUG 59129</strain>
    </source>
</reference>
<dbReference type="RefSeq" id="WP_377561447.1">
    <property type="nucleotide sequence ID" value="NZ_JBHTJZ010000002.1"/>
</dbReference>
<organism evidence="2 3">
    <name type="scientific">Paenibacillus chungangensis</name>
    <dbReference type="NCBI Taxonomy" id="696535"/>
    <lineage>
        <taxon>Bacteria</taxon>
        <taxon>Bacillati</taxon>
        <taxon>Bacillota</taxon>
        <taxon>Bacilli</taxon>
        <taxon>Bacillales</taxon>
        <taxon>Paenibacillaceae</taxon>
        <taxon>Paenibacillus</taxon>
    </lineage>
</organism>
<dbReference type="SUPFAM" id="SSF110710">
    <property type="entry name" value="TTHA0583/YokD-like"/>
    <property type="match status" value="1"/>
</dbReference>
<dbReference type="NCBIfam" id="TIGR01440">
    <property type="entry name" value="TIGR01440 family protein"/>
    <property type="match status" value="1"/>
</dbReference>
<accession>A0ABW3HK35</accession>
<dbReference type="HAMAP" id="MF_00800">
    <property type="entry name" value="UPF0340"/>
    <property type="match status" value="1"/>
</dbReference>
<dbReference type="InterPro" id="IPR006340">
    <property type="entry name" value="DUF436"/>
</dbReference>
<comment type="similarity">
    <text evidence="1">Belongs to the UPF0340 family.</text>
</comment>
<dbReference type="PIRSF" id="PIRSF007510">
    <property type="entry name" value="UCP007510"/>
    <property type="match status" value="1"/>
</dbReference>
<keyword evidence="3" id="KW-1185">Reference proteome</keyword>
<gene>
    <name evidence="2" type="ORF">ACFQ2I_00350</name>
</gene>